<dbReference type="EC" id="5.4.2.4" evidence="9"/>
<evidence type="ECO:0000256" key="7">
    <source>
        <dbReference type="PIRSR" id="PIRSR613078-2"/>
    </source>
</evidence>
<dbReference type="InterPro" id="IPR013078">
    <property type="entry name" value="His_Pase_superF_clade-1"/>
</dbReference>
<comment type="catalytic activity">
    <reaction evidence="2 9">
        <text>(2R)-3-phospho-glyceroyl phosphate = (2R)-2,3-bisphosphoglycerate + H(+)</text>
        <dbReference type="Rhea" id="RHEA:17765"/>
        <dbReference type="ChEBI" id="CHEBI:15378"/>
        <dbReference type="ChEBI" id="CHEBI:57604"/>
        <dbReference type="ChEBI" id="CHEBI:58248"/>
        <dbReference type="EC" id="5.4.2.4"/>
    </reaction>
</comment>
<feature type="binding site" evidence="7">
    <location>
        <begin position="90"/>
        <end position="93"/>
    </location>
    <ligand>
        <name>substrate</name>
    </ligand>
</feature>
<dbReference type="Gene3D" id="3.40.50.1240">
    <property type="entry name" value="Phosphoglycerate mutase-like"/>
    <property type="match status" value="1"/>
</dbReference>
<keyword evidence="4 9" id="KW-0324">Glycolysis</keyword>
<dbReference type="NCBIfam" id="NF010713">
    <property type="entry name" value="PRK14115.1"/>
    <property type="match status" value="1"/>
</dbReference>
<comment type="similarity">
    <text evidence="3 9">Belongs to the phosphoglycerate mutase family. BPG-dependent PGAM subfamily.</text>
</comment>
<dbReference type="GO" id="GO:0006096">
    <property type="term" value="P:glycolytic process"/>
    <property type="evidence" value="ECO:0007669"/>
    <property type="project" value="UniProtKB-KW"/>
</dbReference>
<evidence type="ECO:0000256" key="6">
    <source>
        <dbReference type="PIRSR" id="PIRSR613078-1"/>
    </source>
</evidence>
<dbReference type="SMART" id="SM00855">
    <property type="entry name" value="PGAM"/>
    <property type="match status" value="1"/>
</dbReference>
<feature type="site" description="Transition state stabilizer" evidence="8">
    <location>
        <position position="185"/>
    </location>
</feature>
<dbReference type="PANTHER" id="PTHR11931">
    <property type="entry name" value="PHOSPHOGLYCERATE MUTASE"/>
    <property type="match status" value="1"/>
</dbReference>
<feature type="binding site" evidence="7">
    <location>
        <begin position="186"/>
        <end position="187"/>
    </location>
    <ligand>
        <name>substrate</name>
    </ligand>
</feature>
<dbReference type="NCBIfam" id="TIGR01258">
    <property type="entry name" value="pgm_1"/>
    <property type="match status" value="1"/>
</dbReference>
<proteinExistence type="inferred from homology"/>
<evidence type="ECO:0000256" key="5">
    <source>
        <dbReference type="ARBA" id="ARBA00023235"/>
    </source>
</evidence>
<reference evidence="10" key="1">
    <citation type="submission" date="2014-12" db="EMBL/GenBank/DDBJ databases">
        <title>Insight into the proteome of Arion vulgaris.</title>
        <authorList>
            <person name="Aradska J."/>
            <person name="Bulat T."/>
            <person name="Smidak R."/>
            <person name="Sarate P."/>
            <person name="Gangsoo J."/>
            <person name="Sialana F."/>
            <person name="Bilban M."/>
            <person name="Lubec G."/>
        </authorList>
    </citation>
    <scope>NUCLEOTIDE SEQUENCE</scope>
    <source>
        <tissue evidence="10">Skin</tissue>
    </source>
</reference>
<dbReference type="CDD" id="cd07067">
    <property type="entry name" value="HP_PGM_like"/>
    <property type="match status" value="1"/>
</dbReference>
<dbReference type="FunFam" id="3.40.50.1240:FF:000003">
    <property type="entry name" value="2,3-bisphosphoglycerate-dependent phosphoglycerate mutase"/>
    <property type="match status" value="1"/>
</dbReference>
<feature type="binding site" evidence="7">
    <location>
        <position position="101"/>
    </location>
    <ligand>
        <name>substrate</name>
    </ligand>
</feature>
<dbReference type="HAMAP" id="MF_01039">
    <property type="entry name" value="PGAM_GpmA"/>
    <property type="match status" value="1"/>
</dbReference>
<dbReference type="EC" id="5.4.2.11" evidence="9"/>
<feature type="binding site" evidence="7">
    <location>
        <begin position="117"/>
        <end position="118"/>
    </location>
    <ligand>
        <name>substrate</name>
    </ligand>
</feature>
<dbReference type="InterPro" id="IPR029033">
    <property type="entry name" value="His_PPase_superfam"/>
</dbReference>
<evidence type="ECO:0000256" key="8">
    <source>
        <dbReference type="PIRSR" id="PIRSR613078-3"/>
    </source>
</evidence>
<dbReference type="EMBL" id="HACG01022125">
    <property type="protein sequence ID" value="CEK68990.1"/>
    <property type="molecule type" value="Transcribed_RNA"/>
</dbReference>
<feature type="active site" description="Proton donor/acceptor" evidence="6">
    <location>
        <position position="90"/>
    </location>
</feature>
<dbReference type="InterPro" id="IPR001345">
    <property type="entry name" value="PG/BPGM_mutase_AS"/>
</dbReference>
<dbReference type="InterPro" id="IPR005952">
    <property type="entry name" value="Phosphogly_mut1"/>
</dbReference>
<protein>
    <recommendedName>
        <fullName evidence="9">Phosphoglycerate mutase</fullName>
        <ecNumber evidence="9">5.4.2.11</ecNumber>
        <ecNumber evidence="9">5.4.2.4</ecNumber>
    </recommendedName>
</protein>
<sequence length="251" mass="28480">MPAKYKIVLVRHGESDYNQKNLFCGWHDADLSDTGITEAIYAGQLLKKDNYEFDIAFTSVLKRAIKTLYLIQDEIDAHWLPVVKSWRLNERHYGALQGLNKSETAAKYGEDQVQIWRRSYDIPPPPLDKTDDRWSGKGKQYTNMDQGMIPACECLKDTVERTLPFWYDSVVPAIKSGQRVLIAAHGNSLRGLIKYLDNVSDNDIVGLNLPTGIPLVYELDEHLRPVKHYYLASEEEVKAAQAKVAAQGKAK</sequence>
<gene>
    <name evidence="10" type="primary">ORF68524</name>
</gene>
<dbReference type="Pfam" id="PF00300">
    <property type="entry name" value="His_Phos_1"/>
    <property type="match status" value="1"/>
</dbReference>
<feature type="active site" description="Tele-phosphohistidine intermediate" evidence="6">
    <location>
        <position position="12"/>
    </location>
</feature>
<evidence type="ECO:0000256" key="2">
    <source>
        <dbReference type="ARBA" id="ARBA00000505"/>
    </source>
</evidence>
<dbReference type="AlphaFoldDB" id="A0A0B6ZMS2"/>
<evidence type="ECO:0000256" key="4">
    <source>
        <dbReference type="ARBA" id="ARBA00023152"/>
    </source>
</evidence>
<evidence type="ECO:0000256" key="3">
    <source>
        <dbReference type="ARBA" id="ARBA00006717"/>
    </source>
</evidence>
<feature type="binding site" evidence="7">
    <location>
        <begin position="11"/>
        <end position="18"/>
    </location>
    <ligand>
        <name>substrate</name>
    </ligand>
</feature>
<organism evidence="10">
    <name type="scientific">Arion vulgaris</name>
    <dbReference type="NCBI Taxonomy" id="1028688"/>
    <lineage>
        <taxon>Eukaryota</taxon>
        <taxon>Metazoa</taxon>
        <taxon>Spiralia</taxon>
        <taxon>Lophotrochozoa</taxon>
        <taxon>Mollusca</taxon>
        <taxon>Gastropoda</taxon>
        <taxon>Heterobranchia</taxon>
        <taxon>Euthyneura</taxon>
        <taxon>Panpulmonata</taxon>
        <taxon>Eupulmonata</taxon>
        <taxon>Stylommatophora</taxon>
        <taxon>Helicina</taxon>
        <taxon>Arionoidea</taxon>
        <taxon>Arionidae</taxon>
        <taxon>Arion</taxon>
    </lineage>
</organism>
<evidence type="ECO:0000313" key="10">
    <source>
        <dbReference type="EMBL" id="CEK68990.1"/>
    </source>
</evidence>
<dbReference type="SUPFAM" id="SSF53254">
    <property type="entry name" value="Phosphoglycerate mutase-like"/>
    <property type="match status" value="1"/>
</dbReference>
<evidence type="ECO:0000256" key="1">
    <source>
        <dbReference type="ARBA" id="ARBA00000380"/>
    </source>
</evidence>
<dbReference type="GO" id="GO:0004082">
    <property type="term" value="F:bisphosphoglycerate mutase activity"/>
    <property type="evidence" value="ECO:0007669"/>
    <property type="project" value="UniProtKB-EC"/>
</dbReference>
<dbReference type="GO" id="GO:0004619">
    <property type="term" value="F:phosphoglycerate mutase activity"/>
    <property type="evidence" value="ECO:0007669"/>
    <property type="project" value="UniProtKB-EC"/>
</dbReference>
<dbReference type="PROSITE" id="PS00175">
    <property type="entry name" value="PG_MUTASE"/>
    <property type="match status" value="1"/>
</dbReference>
<keyword evidence="5 9" id="KW-0413">Isomerase</keyword>
<comment type="catalytic activity">
    <reaction evidence="1 9">
        <text>(2R)-2-phosphoglycerate = (2R)-3-phosphoglycerate</text>
        <dbReference type="Rhea" id="RHEA:15901"/>
        <dbReference type="ChEBI" id="CHEBI:58272"/>
        <dbReference type="ChEBI" id="CHEBI:58289"/>
        <dbReference type="EC" id="5.4.2.11"/>
    </reaction>
</comment>
<accession>A0A0B6ZMS2</accession>
<evidence type="ECO:0000256" key="9">
    <source>
        <dbReference type="RuleBase" id="RU004511"/>
    </source>
</evidence>
<dbReference type="PIRSF" id="PIRSF000709">
    <property type="entry name" value="6PFK_2-Ptase"/>
    <property type="match status" value="1"/>
</dbReference>
<feature type="binding site" evidence="7">
    <location>
        <position position="63"/>
    </location>
    <ligand>
        <name>substrate</name>
    </ligand>
</feature>
<name>A0A0B6ZMS2_9EUPU</name>